<dbReference type="EMBL" id="AFBN01000033">
    <property type="protein sequence ID" value="EGF57192.1"/>
    <property type="molecule type" value="Genomic_DNA"/>
</dbReference>
<proteinExistence type="predicted"/>
<dbReference type="Proteomes" id="UP000003416">
    <property type="component" value="Unassembled WGS sequence"/>
</dbReference>
<reference evidence="1 2" key="1">
    <citation type="submission" date="2011-02" db="EMBL/GenBank/DDBJ databases">
        <authorList>
            <person name="Weinstock G."/>
            <person name="Sodergren E."/>
            <person name="Clifton S."/>
            <person name="Fulton L."/>
            <person name="Fulton B."/>
            <person name="Courtney L."/>
            <person name="Fronick C."/>
            <person name="Harrison M."/>
            <person name="Strong C."/>
            <person name="Farmer C."/>
            <person name="Delahaunty K."/>
            <person name="Markovic C."/>
            <person name="Hall O."/>
            <person name="Minx P."/>
            <person name="Tomlinson C."/>
            <person name="Mitreva M."/>
            <person name="Hou S."/>
            <person name="Chen J."/>
            <person name="Wollam A."/>
            <person name="Pepin K.H."/>
            <person name="Johnson M."/>
            <person name="Bhonagiri V."/>
            <person name="Zhang X."/>
            <person name="Suruliraj S."/>
            <person name="Warren W."/>
            <person name="Chinwalla A."/>
            <person name="Mardis E.R."/>
            <person name="Wilson R.K."/>
        </authorList>
    </citation>
    <scope>NUCLEOTIDE SEQUENCE [LARGE SCALE GENOMIC DNA]</scope>
    <source>
        <strain evidence="1 2">YIT 12057</strain>
    </source>
</reference>
<dbReference type="STRING" id="763034.HMPREF9446_01794"/>
<protein>
    <submittedName>
        <fullName evidence="1">Uncharacterized protein</fullName>
    </submittedName>
</protein>
<comment type="caution">
    <text evidence="1">The sequence shown here is derived from an EMBL/GenBank/DDBJ whole genome shotgun (WGS) entry which is preliminary data.</text>
</comment>
<name>F3PST2_9BACE</name>
<accession>F3PST2</accession>
<sequence length="47" mass="5153">MIGLGGSIREEYPSISCDCETSKGYSMIKKQEAALLFCSLFVSFAIK</sequence>
<dbReference type="HOGENOM" id="CLU_3164641_0_0_10"/>
<dbReference type="AlphaFoldDB" id="F3PST2"/>
<organism evidence="1 2">
    <name type="scientific">Bacteroides fluxus YIT 12057</name>
    <dbReference type="NCBI Taxonomy" id="763034"/>
    <lineage>
        <taxon>Bacteria</taxon>
        <taxon>Pseudomonadati</taxon>
        <taxon>Bacteroidota</taxon>
        <taxon>Bacteroidia</taxon>
        <taxon>Bacteroidales</taxon>
        <taxon>Bacteroidaceae</taxon>
        <taxon>Bacteroides</taxon>
    </lineage>
</organism>
<gene>
    <name evidence="1" type="ORF">HMPREF9446_01794</name>
</gene>
<evidence type="ECO:0000313" key="2">
    <source>
        <dbReference type="Proteomes" id="UP000003416"/>
    </source>
</evidence>
<evidence type="ECO:0000313" key="1">
    <source>
        <dbReference type="EMBL" id="EGF57192.1"/>
    </source>
</evidence>
<keyword evidence="2" id="KW-1185">Reference proteome</keyword>